<dbReference type="GO" id="GO:0006351">
    <property type="term" value="P:DNA-templated transcription"/>
    <property type="evidence" value="ECO:0007669"/>
    <property type="project" value="InterPro"/>
</dbReference>
<dbReference type="Gene3D" id="2.40.270.10">
    <property type="entry name" value="DNA-directed RNA polymerase, subunit 2, domain 6"/>
    <property type="match status" value="2"/>
</dbReference>
<dbReference type="InterPro" id="IPR042107">
    <property type="entry name" value="DNA-dir_RNA_pol_bsu_ext_1_sf"/>
</dbReference>
<sequence length="1030" mass="118343">MFYKFLFFLSDFLEIQRKSFYLFLKSGLGADFWPRNFFSENYKFRKPILNIEKSILFGKTYCCHFYFPIQFAHSNSKQLQWVFLGTLPLLTRRGHFIINGTPRVVLNQIVRSAGLYFQKRESESFQVFYAEIILERGPWIQFELDSQQKIWMCHQYKPRILLSRSKQKLKLMNDFLKLSDQFYLGQNGRDRCNKKLGLCLQTPVLTSIDFAAISTILFKNEHLDDIEDLKNRKLKTIGELIQNQLIRAVLRLQNKHTIKKQNLSIVVNSTLKEFFHSHQLSQYLDQSNPLSEITHKRRLSCGGVTAGMETRSIHRTHYGRICPIETPEGKNAGLVNSLTTAVKLNTRGFLETPFVEIYKQHFQNQTKLSFLSVEMQEQKNTFFNNKLPKHGYGSIGIVEIQGASQYQLNSVYRIAKTVQQFLSIATTCIPFIEHNDANRALMGSNMQRQALPLIFTKAPIVSTSNAFRVLSDLKDIPISVQSSFLIYVSKKKICLINSAVQVKKASVAKIQYITFQKFQYNVLQNFEKSNQNTYFLQRPIPYTSQWIQKGDLLSDCSASSQGDLALGQNLLVGYMSWEGLNFEDAVLISKQILTKYISLHIEKYVIEIGEFEKILGIPKIGSWVKEGDVLLGKMVPKEPSILLTHDKLLHDIINKTRAKREFENKYLKVPSSGRIIRICYTHMQVKRKKISQSLHPALHNVRYVENCNVSQIEDVIALKRFNILTLDSAESTGNFFYKANSILPSKPENRKADLRYADLLSQRFFKGEQNFVSSLKKITIYIAKKRMFQVGDKISGRHGNKGIISKILPNCDMPYLPNGDSLDVLLNPLGVPSRMNVGQIFECLLGFAGQIFQTKFEVLCFDEIYGYEASRSLIYSKLFSSCKTTGQKWLFSKQNPGKFHLFDGRNGELFNQSILVGCPYLMKLIHIVDEKIHARSTGPYSFVTQQPLRGRAKKGGQRFGEMEVWALEGFGSAYAIQELLTVKSDDLQGRNKIMQTLLKNTSFKFGTPESLRVTLRELQCLCLCLKLENK</sequence>
<dbReference type="GO" id="GO:0000428">
    <property type="term" value="C:DNA-directed RNA polymerase complex"/>
    <property type="evidence" value="ECO:0007669"/>
    <property type="project" value="UniProtKB-KW"/>
</dbReference>
<evidence type="ECO:0000259" key="14">
    <source>
        <dbReference type="Pfam" id="PF04565"/>
    </source>
</evidence>
<keyword evidence="6 11" id="KW-0548">Nucleotidyltransferase</keyword>
<evidence type="ECO:0000259" key="13">
    <source>
        <dbReference type="Pfam" id="PF04560"/>
    </source>
</evidence>
<dbReference type="Gene3D" id="3.90.1110.10">
    <property type="entry name" value="RNA polymerase Rpb2, domain 2"/>
    <property type="match status" value="2"/>
</dbReference>
<dbReference type="SUPFAM" id="SSF64484">
    <property type="entry name" value="beta and beta-prime subunits of DNA dependent RNA-polymerase"/>
    <property type="match status" value="1"/>
</dbReference>
<organism evidence="15">
    <name type="scientific">Halimeda discoidea</name>
    <dbReference type="NCBI Taxonomy" id="118222"/>
    <lineage>
        <taxon>Eukaryota</taxon>
        <taxon>Viridiplantae</taxon>
        <taxon>Chlorophyta</taxon>
        <taxon>core chlorophytes</taxon>
        <taxon>Ulvophyceae</taxon>
        <taxon>TCBD clade</taxon>
        <taxon>Bryopsidales</taxon>
        <taxon>Halimedineae</taxon>
        <taxon>Halimedaceae</taxon>
        <taxon>Halimedeae</taxon>
        <taxon>Halimeda</taxon>
    </lineage>
</organism>
<accession>A0A1C9JB08</accession>
<evidence type="ECO:0000313" key="15">
    <source>
        <dbReference type="EMBL" id="AOP19035.1"/>
    </source>
</evidence>
<dbReference type="Pfam" id="PF04560">
    <property type="entry name" value="RNA_pol_Rpb2_7"/>
    <property type="match status" value="1"/>
</dbReference>
<comment type="similarity">
    <text evidence="3 10">Belongs to the RNA polymerase beta chain family.</text>
</comment>
<evidence type="ECO:0000256" key="4">
    <source>
        <dbReference type="ARBA" id="ARBA00022478"/>
    </source>
</evidence>
<keyword evidence="15" id="KW-0150">Chloroplast</keyword>
<dbReference type="GO" id="GO:0003677">
    <property type="term" value="F:DNA binding"/>
    <property type="evidence" value="ECO:0007669"/>
    <property type="project" value="InterPro"/>
</dbReference>
<dbReference type="InterPro" id="IPR037034">
    <property type="entry name" value="RNA_pol_Rpb2_2_sf"/>
</dbReference>
<keyword evidence="7 11" id="KW-0804">Transcription</keyword>
<dbReference type="InterPro" id="IPR015712">
    <property type="entry name" value="DNA-dir_RNA_pol_su2"/>
</dbReference>
<dbReference type="CDD" id="cd00653">
    <property type="entry name" value="RNA_pol_B_RPB2"/>
    <property type="match status" value="1"/>
</dbReference>
<feature type="domain" description="RNA polymerase Rpb2" evidence="13">
    <location>
        <begin position="955"/>
        <end position="1029"/>
    </location>
</feature>
<reference evidence="15" key="1">
    <citation type="journal article" date="2016" name="Genome Biol. Evol.">
        <title>Evolutionary Dynamics of Chloroplast Genomes in Low Light: A Case Study of the Endolithic Green Alga Ostreobium quekettii.</title>
        <authorList>
            <person name="R Marcelino V."/>
            <person name="Cremen M.C."/>
            <person name="Jackson C.J."/>
            <person name="Larkum A.A."/>
            <person name="Verbruggen H."/>
        </authorList>
    </citation>
    <scope>NUCLEOTIDE SEQUENCE</scope>
</reference>
<evidence type="ECO:0000256" key="7">
    <source>
        <dbReference type="ARBA" id="ARBA00023163"/>
    </source>
</evidence>
<dbReference type="Pfam" id="PF04565">
    <property type="entry name" value="RNA_pol_Rpb2_3"/>
    <property type="match status" value="1"/>
</dbReference>
<dbReference type="AlphaFoldDB" id="A0A1C9JB08"/>
<name>A0A1C9JB08_9CHLO</name>
<dbReference type="Gene3D" id="3.90.1800.10">
    <property type="entry name" value="RNA polymerase alpha subunit dimerisation domain"/>
    <property type="match status" value="1"/>
</dbReference>
<dbReference type="InterPro" id="IPR007120">
    <property type="entry name" value="DNA-dir_RNAP_su2_dom"/>
</dbReference>
<keyword evidence="4 11" id="KW-0240">DNA-directed RNA polymerase</keyword>
<evidence type="ECO:0000256" key="1">
    <source>
        <dbReference type="ARBA" id="ARBA00004026"/>
    </source>
</evidence>
<dbReference type="InterPro" id="IPR007121">
    <property type="entry name" value="RNA_pol_bsu_CS"/>
</dbReference>
<gene>
    <name evidence="15" type="primary">rpoB</name>
</gene>
<evidence type="ECO:0000256" key="3">
    <source>
        <dbReference type="ARBA" id="ARBA00006835"/>
    </source>
</evidence>
<comment type="catalytic activity">
    <reaction evidence="9 11">
        <text>RNA(n) + a ribonucleoside 5'-triphosphate = RNA(n+1) + diphosphate</text>
        <dbReference type="Rhea" id="RHEA:21248"/>
        <dbReference type="Rhea" id="RHEA-COMP:14527"/>
        <dbReference type="Rhea" id="RHEA-COMP:17342"/>
        <dbReference type="ChEBI" id="CHEBI:33019"/>
        <dbReference type="ChEBI" id="CHEBI:61557"/>
        <dbReference type="ChEBI" id="CHEBI:140395"/>
        <dbReference type="EC" id="2.7.7.6"/>
    </reaction>
</comment>
<evidence type="ECO:0000256" key="5">
    <source>
        <dbReference type="ARBA" id="ARBA00022679"/>
    </source>
</evidence>
<evidence type="ECO:0000256" key="6">
    <source>
        <dbReference type="ARBA" id="ARBA00022695"/>
    </source>
</evidence>
<evidence type="ECO:0000256" key="11">
    <source>
        <dbReference type="RuleBase" id="RU363031"/>
    </source>
</evidence>
<proteinExistence type="inferred from homology"/>
<evidence type="ECO:0000256" key="2">
    <source>
        <dbReference type="ARBA" id="ARBA00004474"/>
    </source>
</evidence>
<comment type="function">
    <text evidence="1 11">DNA-dependent RNA polymerase catalyzes the transcription of DNA into RNA using the four ribonucleoside triphosphates as substrates.</text>
</comment>
<feature type="domain" description="DNA-directed RNA polymerase subunit 2 hybrid-binding" evidence="12">
    <location>
        <begin position="513"/>
        <end position="953"/>
    </location>
</feature>
<evidence type="ECO:0000256" key="9">
    <source>
        <dbReference type="ARBA" id="ARBA00048552"/>
    </source>
</evidence>
<dbReference type="Gene3D" id="2.40.50.150">
    <property type="match status" value="1"/>
</dbReference>
<dbReference type="GO" id="GO:0032549">
    <property type="term" value="F:ribonucleoside binding"/>
    <property type="evidence" value="ECO:0007669"/>
    <property type="project" value="InterPro"/>
</dbReference>
<dbReference type="InterPro" id="IPR007641">
    <property type="entry name" value="RNA_pol_Rpb2_7"/>
</dbReference>
<keyword evidence="15" id="KW-0934">Plastid</keyword>
<dbReference type="Gene3D" id="3.90.1100.10">
    <property type="match status" value="2"/>
</dbReference>
<feature type="domain" description="RNA polymerase Rpb2" evidence="14">
    <location>
        <begin position="282"/>
        <end position="342"/>
    </location>
</feature>
<protein>
    <recommendedName>
        <fullName evidence="11">DNA-directed RNA polymerase subunit beta</fullName>
        <ecNumber evidence="11">2.7.7.6</ecNumber>
    </recommendedName>
</protein>
<dbReference type="InterPro" id="IPR014724">
    <property type="entry name" value="RNA_pol_RPB2_OB-fold"/>
</dbReference>
<dbReference type="GO" id="GO:0003899">
    <property type="term" value="F:DNA-directed RNA polymerase activity"/>
    <property type="evidence" value="ECO:0007669"/>
    <property type="project" value="UniProtKB-EC"/>
</dbReference>
<reference evidence="15" key="2">
    <citation type="submission" date="2016-08" db="EMBL/GenBank/DDBJ databases">
        <authorList>
            <person name="Seilhamer J.J."/>
        </authorList>
    </citation>
    <scope>NUCLEOTIDE SEQUENCE</scope>
</reference>
<dbReference type="EMBL" id="KX808496">
    <property type="protein sequence ID" value="AOP19035.1"/>
    <property type="molecule type" value="Genomic_DNA"/>
</dbReference>
<evidence type="ECO:0000259" key="12">
    <source>
        <dbReference type="Pfam" id="PF00562"/>
    </source>
</evidence>
<dbReference type="InterPro" id="IPR037033">
    <property type="entry name" value="DNA-dir_RNAP_su2_hyb_sf"/>
</dbReference>
<dbReference type="PROSITE" id="PS01166">
    <property type="entry name" value="RNA_POL_BETA"/>
    <property type="match status" value="1"/>
</dbReference>
<dbReference type="Gene3D" id="2.30.150.10">
    <property type="entry name" value="DNA-directed RNA polymerase, beta subunit, external 1 domain"/>
    <property type="match status" value="1"/>
</dbReference>
<dbReference type="EC" id="2.7.7.6" evidence="11"/>
<keyword evidence="5 11" id="KW-0808">Transferase</keyword>
<evidence type="ECO:0000256" key="10">
    <source>
        <dbReference type="RuleBase" id="RU000434"/>
    </source>
</evidence>
<comment type="subcellular location">
    <subcellularLocation>
        <location evidence="2">Plastid</location>
    </subcellularLocation>
</comment>
<dbReference type="InterPro" id="IPR007645">
    <property type="entry name" value="RNA_pol_Rpb2_3"/>
</dbReference>
<dbReference type="Pfam" id="PF00562">
    <property type="entry name" value="RNA_pol_Rpb2_6"/>
    <property type="match status" value="1"/>
</dbReference>
<comment type="subunit">
    <text evidence="8 11">In plastids the minimal PEP RNA polymerase catalytic core is composed of four subunits: alpha, beta, beta', and beta''. When a (nuclear-encoded) sigma factor is associated with the core the holoenzyme is formed, which can initiate transcription.</text>
</comment>
<dbReference type="Gene3D" id="2.40.50.100">
    <property type="match status" value="1"/>
</dbReference>
<evidence type="ECO:0000256" key="8">
    <source>
        <dbReference type="ARBA" id="ARBA00026088"/>
    </source>
</evidence>
<dbReference type="PANTHER" id="PTHR20856">
    <property type="entry name" value="DNA-DIRECTED RNA POLYMERASE I SUBUNIT 2"/>
    <property type="match status" value="1"/>
</dbReference>
<geneLocation type="chloroplast" evidence="15"/>